<evidence type="ECO:0000259" key="2">
    <source>
        <dbReference type="SMART" id="SM00418"/>
    </source>
</evidence>
<evidence type="ECO:0000313" key="4">
    <source>
        <dbReference type="Proteomes" id="UP000029839"/>
    </source>
</evidence>
<reference evidence="3 4" key="2">
    <citation type="journal article" date="2015" name="Stand. Genomic Sci.">
        <title>Draft genome sequence of Cellulomonas carbonis T26(T) and comparative analysis of six Cellulomonas genomes.</title>
        <authorList>
            <person name="Zhuang W."/>
            <person name="Zhang S."/>
            <person name="Xia X."/>
            <person name="Wang G."/>
        </authorList>
    </citation>
    <scope>NUCLEOTIDE SEQUENCE [LARGE SCALE GENOMIC DNA]</scope>
    <source>
        <strain evidence="3 4">T26</strain>
    </source>
</reference>
<feature type="compositionally biased region" description="Basic and acidic residues" evidence="1">
    <location>
        <begin position="122"/>
        <end position="142"/>
    </location>
</feature>
<dbReference type="SUPFAM" id="SSF46785">
    <property type="entry name" value="Winged helix' DNA-binding domain"/>
    <property type="match status" value="1"/>
</dbReference>
<feature type="region of interest" description="Disordered" evidence="1">
    <location>
        <begin position="103"/>
        <end position="161"/>
    </location>
</feature>
<gene>
    <name evidence="3" type="ORF">N868_13745</name>
</gene>
<organism evidence="3 4">
    <name type="scientific">Cellulomonas carbonis T26</name>
    <dbReference type="NCBI Taxonomy" id="947969"/>
    <lineage>
        <taxon>Bacteria</taxon>
        <taxon>Bacillati</taxon>
        <taxon>Actinomycetota</taxon>
        <taxon>Actinomycetes</taxon>
        <taxon>Micrococcales</taxon>
        <taxon>Cellulomonadaceae</taxon>
        <taxon>Cellulomonas</taxon>
    </lineage>
</organism>
<proteinExistence type="predicted"/>
<dbReference type="CDD" id="cd00090">
    <property type="entry name" value="HTH_ARSR"/>
    <property type="match status" value="1"/>
</dbReference>
<name>A0A0A0BSA2_9CELL</name>
<dbReference type="SMART" id="SM00418">
    <property type="entry name" value="HTH_ARSR"/>
    <property type="match status" value="1"/>
</dbReference>
<dbReference type="GO" id="GO:0003700">
    <property type="term" value="F:DNA-binding transcription factor activity"/>
    <property type="evidence" value="ECO:0007669"/>
    <property type="project" value="InterPro"/>
</dbReference>
<comment type="caution">
    <text evidence="3">The sequence shown here is derived from an EMBL/GenBank/DDBJ whole genome shotgun (WGS) entry which is preliminary data.</text>
</comment>
<feature type="compositionally biased region" description="Pro residues" evidence="1">
    <location>
        <begin position="275"/>
        <end position="285"/>
    </location>
</feature>
<dbReference type="InterPro" id="IPR036388">
    <property type="entry name" value="WH-like_DNA-bd_sf"/>
</dbReference>
<dbReference type="InterPro" id="IPR011991">
    <property type="entry name" value="ArsR-like_HTH"/>
</dbReference>
<sequence length="301" mass="31989">MSRSATLGALASASRVAILHLLQQADGPVPVDDVAAGVGLHVNTTREHLERLRDAGFVERDVERLGTRGRPRILYRSVERPAGATLDERFRGELLRALVAAYGEPGSSSSSSPSSSPPSRPSVDRTWPDHVGHDPSRPDRARTGTPSDLPTGTARPVAGATVPTACREQVAALEAHLEDLGLDPVVEPRPLRVHLHRCPFQELARRRTQEVCSVHLTLVRGVLAAHGGPVDATRLEPFVGPDHCVLHLAVRGGAHADDRADDHADDRAVTDGDPGPVPDRTPSPTTPRRAGPAGDAGAIVR</sequence>
<feature type="compositionally biased region" description="Basic and acidic residues" evidence="1">
    <location>
        <begin position="256"/>
        <end position="270"/>
    </location>
</feature>
<dbReference type="OrthoDB" id="3399802at2"/>
<reference evidence="3 4" key="1">
    <citation type="submission" date="2013-08" db="EMBL/GenBank/DDBJ databases">
        <title>Genome sequencing of Cellulomonas carbonis T26.</title>
        <authorList>
            <person name="Chen F."/>
            <person name="Li Y."/>
            <person name="Wang G."/>
        </authorList>
    </citation>
    <scope>NUCLEOTIDE SEQUENCE [LARGE SCALE GENOMIC DNA]</scope>
    <source>
        <strain evidence="3 4">T26</strain>
    </source>
</reference>
<feature type="compositionally biased region" description="Low complexity" evidence="1">
    <location>
        <begin position="286"/>
        <end position="301"/>
    </location>
</feature>
<evidence type="ECO:0000256" key="1">
    <source>
        <dbReference type="SAM" id="MobiDB-lite"/>
    </source>
</evidence>
<feature type="region of interest" description="Disordered" evidence="1">
    <location>
        <begin position="256"/>
        <end position="301"/>
    </location>
</feature>
<keyword evidence="4" id="KW-1185">Reference proteome</keyword>
<dbReference type="Proteomes" id="UP000029839">
    <property type="component" value="Unassembled WGS sequence"/>
</dbReference>
<feature type="domain" description="HTH arsR-type" evidence="2">
    <location>
        <begin position="5"/>
        <end position="91"/>
    </location>
</feature>
<accession>A0A0A0BSA2</accession>
<evidence type="ECO:0000313" key="3">
    <source>
        <dbReference type="EMBL" id="KGM10780.1"/>
    </source>
</evidence>
<dbReference type="EMBL" id="AXCY01000039">
    <property type="protein sequence ID" value="KGM10780.1"/>
    <property type="molecule type" value="Genomic_DNA"/>
</dbReference>
<dbReference type="AlphaFoldDB" id="A0A0A0BSA2"/>
<dbReference type="Pfam" id="PF12840">
    <property type="entry name" value="HTH_20"/>
    <property type="match status" value="1"/>
</dbReference>
<dbReference type="Gene3D" id="1.10.10.10">
    <property type="entry name" value="Winged helix-like DNA-binding domain superfamily/Winged helix DNA-binding domain"/>
    <property type="match status" value="1"/>
</dbReference>
<dbReference type="InterPro" id="IPR001845">
    <property type="entry name" value="HTH_ArsR_DNA-bd_dom"/>
</dbReference>
<protein>
    <submittedName>
        <fullName evidence="3">Transcriptional regulator</fullName>
    </submittedName>
</protein>
<dbReference type="InterPro" id="IPR036390">
    <property type="entry name" value="WH_DNA-bd_sf"/>
</dbReference>
<dbReference type="RefSeq" id="WP_052426180.1">
    <property type="nucleotide sequence ID" value="NZ_AXCY01000039.1"/>
</dbReference>